<evidence type="ECO:0000256" key="4">
    <source>
        <dbReference type="ARBA" id="ARBA00022692"/>
    </source>
</evidence>
<dbReference type="PANTHER" id="PTHR13117:SF5">
    <property type="entry name" value="PROTEIN RFT1 HOMOLOG"/>
    <property type="match status" value="1"/>
</dbReference>
<dbReference type="Pfam" id="PF04506">
    <property type="entry name" value="Rft-1"/>
    <property type="match status" value="1"/>
</dbReference>
<reference evidence="11 12" key="1">
    <citation type="submission" date="2018-06" db="EMBL/GenBank/DDBJ databases">
        <title>A transcriptomic atlas of mushroom development highlights an independent origin of complex multicellularity.</title>
        <authorList>
            <consortium name="DOE Joint Genome Institute"/>
            <person name="Krizsan K."/>
            <person name="Almasi E."/>
            <person name="Merenyi Z."/>
            <person name="Sahu N."/>
            <person name="Viragh M."/>
            <person name="Koszo T."/>
            <person name="Mondo S."/>
            <person name="Kiss B."/>
            <person name="Balint B."/>
            <person name="Kues U."/>
            <person name="Barry K."/>
            <person name="Hegedus J.C."/>
            <person name="Henrissat B."/>
            <person name="Johnson J."/>
            <person name="Lipzen A."/>
            <person name="Ohm R."/>
            <person name="Nagy I."/>
            <person name="Pangilinan J."/>
            <person name="Yan J."/>
            <person name="Xiong Y."/>
            <person name="Grigoriev I.V."/>
            <person name="Hibbett D.S."/>
            <person name="Nagy L.G."/>
        </authorList>
    </citation>
    <scope>NUCLEOTIDE SEQUENCE [LARGE SCALE GENOMIC DNA]</scope>
    <source>
        <strain evidence="11 12">SZMC22713</strain>
    </source>
</reference>
<keyword evidence="5 10" id="KW-0256">Endoplasmic reticulum</keyword>
<organism evidence="11 12">
    <name type="scientific">Rickenella mellea</name>
    <dbReference type="NCBI Taxonomy" id="50990"/>
    <lineage>
        <taxon>Eukaryota</taxon>
        <taxon>Fungi</taxon>
        <taxon>Dikarya</taxon>
        <taxon>Basidiomycota</taxon>
        <taxon>Agaricomycotina</taxon>
        <taxon>Agaricomycetes</taxon>
        <taxon>Hymenochaetales</taxon>
        <taxon>Rickenellaceae</taxon>
        <taxon>Rickenella</taxon>
    </lineage>
</organism>
<dbReference type="AlphaFoldDB" id="A0A4R5XHC1"/>
<dbReference type="EMBL" id="ML170156">
    <property type="protein sequence ID" value="TDL29647.1"/>
    <property type="molecule type" value="Genomic_DNA"/>
</dbReference>
<evidence type="ECO:0000256" key="8">
    <source>
        <dbReference type="ARBA" id="ARBA00044793"/>
    </source>
</evidence>
<dbReference type="STRING" id="50990.A0A4R5XHC1"/>
<dbReference type="OrthoDB" id="9979195at2759"/>
<feature type="transmembrane region" description="Helical" evidence="10">
    <location>
        <begin position="344"/>
        <end position="366"/>
    </location>
</feature>
<dbReference type="GO" id="GO:0006488">
    <property type="term" value="P:dolichol-linked oligosaccharide biosynthetic process"/>
    <property type="evidence" value="ECO:0007669"/>
    <property type="project" value="InterPro"/>
</dbReference>
<keyword evidence="12" id="KW-1185">Reference proteome</keyword>
<feature type="transmembrane region" description="Helical" evidence="10">
    <location>
        <begin position="106"/>
        <end position="126"/>
    </location>
</feature>
<evidence type="ECO:0000256" key="3">
    <source>
        <dbReference type="ARBA" id="ARBA00010288"/>
    </source>
</evidence>
<feature type="transmembrane region" description="Helical" evidence="10">
    <location>
        <begin position="418"/>
        <end position="437"/>
    </location>
</feature>
<dbReference type="Proteomes" id="UP000294933">
    <property type="component" value="Unassembled WGS sequence"/>
</dbReference>
<name>A0A4R5XHC1_9AGAM</name>
<evidence type="ECO:0000256" key="9">
    <source>
        <dbReference type="ARBA" id="ARBA00045912"/>
    </source>
</evidence>
<dbReference type="InterPro" id="IPR007594">
    <property type="entry name" value="RFT1"/>
</dbReference>
<dbReference type="GO" id="GO:0034203">
    <property type="term" value="P:glycolipid translocation"/>
    <property type="evidence" value="ECO:0007669"/>
    <property type="project" value="TreeGrafter"/>
</dbReference>
<sequence length="551" mass="59982">MPEARLPANSSASSLRNVALRSVSSLMGLQLVSRLFTFALNQALVRIASPQTFGTASIQFELVLSTILFLSREGVRNSLLRVDGDSTSSKNSDEETRIRAIQTSNLALLPFYSGLPISGLVAGIYLYFSSMETREQPYFVLSIAVYVLAATIELLCEPLHTRTMQQLNSALRFRAEGLGVVSKTAITFIVLWYDSGRRSTPPSFGLTAFALGQLTYSAMVFCVYASEYGMSVKHSPDSKTTAAAKQTRISFFDDKLVTVAVAMTGQSVVKHFLTEGDKLVISKFSPLKDQGGYAIAVNYGSLVARILLQPIEETSRFFFSRTLSSTSPSHTALVSASTTLNSLLLFYSHMALFLVSLARPYLSIVFTALLPQRYLSTSAPSILAAWIWYIPVLAVNGVLEAFVSSIATVSDVRSQSKWMTAFSLLYLVATVVLYKAAGIGDSALVYANMVNLSARIIYCVRVVDVYFKRHIPQNKSEGGSSTTPWKDCIPPYPVLTYFAVAWSVTRASNQIFKVEHVVGTLGKRGLLSSAIVAHCAVGAVAGILGLVVWLV</sequence>
<gene>
    <name evidence="11" type="ORF">BD410DRAFT_709863</name>
</gene>
<proteinExistence type="inferred from homology"/>
<evidence type="ECO:0000256" key="5">
    <source>
        <dbReference type="ARBA" id="ARBA00022824"/>
    </source>
</evidence>
<comment type="subcellular location">
    <subcellularLocation>
        <location evidence="1 10">Endoplasmic reticulum membrane</location>
        <topology evidence="1 10">Multi-pass membrane protein</topology>
    </subcellularLocation>
</comment>
<comment type="similarity">
    <text evidence="3 10">Belongs to the RFT1 family.</text>
</comment>
<keyword evidence="4 10" id="KW-0812">Transmembrane</keyword>
<keyword evidence="6 10" id="KW-1133">Transmembrane helix</keyword>
<comment type="pathway">
    <text evidence="2">Protein modification; protein glycosylation.</text>
</comment>
<feature type="transmembrane region" description="Helical" evidence="10">
    <location>
        <begin position="138"/>
        <end position="156"/>
    </location>
</feature>
<evidence type="ECO:0000313" key="12">
    <source>
        <dbReference type="Proteomes" id="UP000294933"/>
    </source>
</evidence>
<evidence type="ECO:0000256" key="6">
    <source>
        <dbReference type="ARBA" id="ARBA00022989"/>
    </source>
</evidence>
<feature type="transmembrane region" description="Helical" evidence="10">
    <location>
        <begin position="177"/>
        <end position="193"/>
    </location>
</feature>
<evidence type="ECO:0000256" key="1">
    <source>
        <dbReference type="ARBA" id="ARBA00004477"/>
    </source>
</evidence>
<feature type="transmembrane region" description="Helical" evidence="10">
    <location>
        <begin position="205"/>
        <end position="225"/>
    </location>
</feature>
<feature type="transmembrane region" description="Helical" evidence="10">
    <location>
        <begin position="531"/>
        <end position="550"/>
    </location>
</feature>
<comment type="function">
    <text evidence="9 10">Intramembrane glycolipid transporter that operates in the biosynthetic pathway of dolichol-linked oligosaccharides, the glycan precursors employed in protein asparagine (N)-glycosylation. The sequential addition of sugars to dolichol pyrophosphate produces dolichol-linked oligosaccharides containing fourteen sugars, including two GlcNAcs, nine mannoses and three glucoses. Once assembled, the oligosaccharide is transferred from the lipid to nascent proteins by oligosaccharyltransferases. The assembly of dolichol-linked oligosaccharides begins on the cytosolic side of the endoplasmic reticulum membrane and finishes in its lumen. RFT1 could mediate the translocation of the cytosolically oriented intermediate DolPP-GlcNAc2Man5, produced by ALG11, into the ER lumen where dolichol-linked oligosaccharides assembly continues. However, the intramembrane lipid transporter activity could not be confirmed in vitro.</text>
</comment>
<evidence type="ECO:0000256" key="10">
    <source>
        <dbReference type="RuleBase" id="RU365067"/>
    </source>
</evidence>
<dbReference type="GO" id="GO:0005789">
    <property type="term" value="C:endoplasmic reticulum membrane"/>
    <property type="evidence" value="ECO:0007669"/>
    <property type="project" value="UniProtKB-SubCell"/>
</dbReference>
<evidence type="ECO:0000256" key="2">
    <source>
        <dbReference type="ARBA" id="ARBA00004922"/>
    </source>
</evidence>
<evidence type="ECO:0000256" key="7">
    <source>
        <dbReference type="ARBA" id="ARBA00023136"/>
    </source>
</evidence>
<comment type="caution">
    <text evidence="10">Lacks conserved residue(s) required for the propagation of feature annotation.</text>
</comment>
<evidence type="ECO:0000313" key="11">
    <source>
        <dbReference type="EMBL" id="TDL29647.1"/>
    </source>
</evidence>
<dbReference type="PANTHER" id="PTHR13117">
    <property type="entry name" value="ENDOPLASMIC RETICULUM MULTISPAN TRANSMEMBRANE PROTEIN-RELATED"/>
    <property type="match status" value="1"/>
</dbReference>
<protein>
    <recommendedName>
        <fullName evidence="8 10">Man(5)GlcNAc(2)-PP-dolichol translocation protein RFT1</fullName>
    </recommendedName>
</protein>
<feature type="transmembrane region" description="Helical" evidence="10">
    <location>
        <begin position="386"/>
        <end position="406"/>
    </location>
</feature>
<keyword evidence="10" id="KW-0813">Transport</keyword>
<dbReference type="VEuPathDB" id="FungiDB:BD410DRAFT_709863"/>
<keyword evidence="7 10" id="KW-0472">Membrane</keyword>
<accession>A0A4R5XHC1</accession>